<dbReference type="Gene3D" id="3.60.15.10">
    <property type="entry name" value="Ribonuclease Z/Hydroxyacylglutathione hydrolase-like"/>
    <property type="match status" value="1"/>
</dbReference>
<protein>
    <submittedName>
        <fullName evidence="2">MBL fold metallo-hydrolase</fullName>
    </submittedName>
</protein>
<accession>A0ABT6FBI7</accession>
<dbReference type="RefSeq" id="WP_277861301.1">
    <property type="nucleotide sequence ID" value="NZ_JARRAG010000002.1"/>
</dbReference>
<dbReference type="PANTHER" id="PTHR42951">
    <property type="entry name" value="METALLO-BETA-LACTAMASE DOMAIN-CONTAINING"/>
    <property type="match status" value="1"/>
</dbReference>
<gene>
    <name evidence="2" type="ORF">PZE19_14275</name>
</gene>
<dbReference type="Pfam" id="PF00753">
    <property type="entry name" value="Lactamase_B"/>
    <property type="match status" value="1"/>
</dbReference>
<evidence type="ECO:0000259" key="1">
    <source>
        <dbReference type="SMART" id="SM00849"/>
    </source>
</evidence>
<feature type="domain" description="Metallo-beta-lactamase" evidence="1">
    <location>
        <begin position="17"/>
        <end position="212"/>
    </location>
</feature>
<dbReference type="PANTHER" id="PTHR42951:SF17">
    <property type="entry name" value="METALLO-BETA-LACTAMASE DOMAIN-CONTAINING PROTEIN"/>
    <property type="match status" value="1"/>
</dbReference>
<dbReference type="InterPro" id="IPR001279">
    <property type="entry name" value="Metallo-B-lactamas"/>
</dbReference>
<name>A0ABT6FBI7_9BACT</name>
<reference evidence="2 3" key="1">
    <citation type="submission" date="2023-03" db="EMBL/GenBank/DDBJ databases">
        <title>Paludisphaera mucosa sp. nov. a novel planctomycete from northern fen.</title>
        <authorList>
            <person name="Ivanova A."/>
        </authorList>
    </citation>
    <scope>NUCLEOTIDE SEQUENCE [LARGE SCALE GENOMIC DNA]</scope>
    <source>
        <strain evidence="2 3">Pla2</strain>
    </source>
</reference>
<dbReference type="SUPFAM" id="SSF56281">
    <property type="entry name" value="Metallo-hydrolase/oxidoreductase"/>
    <property type="match status" value="1"/>
</dbReference>
<dbReference type="InterPro" id="IPR036866">
    <property type="entry name" value="RibonucZ/Hydroxyglut_hydro"/>
</dbReference>
<evidence type="ECO:0000313" key="2">
    <source>
        <dbReference type="EMBL" id="MDG3004950.1"/>
    </source>
</evidence>
<dbReference type="CDD" id="cd07721">
    <property type="entry name" value="yflN-like_MBL-fold"/>
    <property type="match status" value="1"/>
</dbReference>
<dbReference type="EMBL" id="JARRAG010000002">
    <property type="protein sequence ID" value="MDG3004950.1"/>
    <property type="molecule type" value="Genomic_DNA"/>
</dbReference>
<organism evidence="2 3">
    <name type="scientific">Paludisphaera mucosa</name>
    <dbReference type="NCBI Taxonomy" id="3030827"/>
    <lineage>
        <taxon>Bacteria</taxon>
        <taxon>Pseudomonadati</taxon>
        <taxon>Planctomycetota</taxon>
        <taxon>Planctomycetia</taxon>
        <taxon>Isosphaerales</taxon>
        <taxon>Isosphaeraceae</taxon>
        <taxon>Paludisphaera</taxon>
    </lineage>
</organism>
<dbReference type="InterPro" id="IPR050855">
    <property type="entry name" value="NDM-1-like"/>
</dbReference>
<dbReference type="SMART" id="SM00849">
    <property type="entry name" value="Lactamase_B"/>
    <property type="match status" value="1"/>
</dbReference>
<keyword evidence="3" id="KW-1185">Reference proteome</keyword>
<proteinExistence type="predicted"/>
<evidence type="ECO:0000313" key="3">
    <source>
        <dbReference type="Proteomes" id="UP001216907"/>
    </source>
</evidence>
<sequence>MDATPVVPGLWQVKLGFVNAFILDAGDGLALIDAGVPGGAPEILDAVRAIGGRPDDVRRILVTHCHSDHSGSLAELKRETGAPAVMHPVDAAMVREGRAIRPLTPAPGLINALVCRFLIGAAPTTVEPAEIEVEVEDGDALPGGLRAIHVPGHCAGQVAFLWAEHGGVLIAADVAANVFGLALSPMYEDIEAGRRSLSKLAGLEFEVACFGHGKPIPSGASRLFARKWPAAQTASR</sequence>
<comment type="caution">
    <text evidence="2">The sequence shown here is derived from an EMBL/GenBank/DDBJ whole genome shotgun (WGS) entry which is preliminary data.</text>
</comment>
<dbReference type="Proteomes" id="UP001216907">
    <property type="component" value="Unassembled WGS sequence"/>
</dbReference>